<reference evidence="1 2" key="1">
    <citation type="submission" date="2020-08" db="EMBL/GenBank/DDBJ databases">
        <title>Genomic Encyclopedia of Type Strains, Phase IV (KMG-IV): sequencing the most valuable type-strain genomes for metagenomic binning, comparative biology and taxonomic classification.</title>
        <authorList>
            <person name="Goeker M."/>
        </authorList>
    </citation>
    <scope>NUCLEOTIDE SEQUENCE [LARGE SCALE GENOMIC DNA]</scope>
    <source>
        <strain evidence="1 2">DSM 29854</strain>
    </source>
</reference>
<organism evidence="1 2">
    <name type="scientific">Rufibacter quisquiliarum</name>
    <dbReference type="NCBI Taxonomy" id="1549639"/>
    <lineage>
        <taxon>Bacteria</taxon>
        <taxon>Pseudomonadati</taxon>
        <taxon>Bacteroidota</taxon>
        <taxon>Cytophagia</taxon>
        <taxon>Cytophagales</taxon>
        <taxon>Hymenobacteraceae</taxon>
        <taxon>Rufibacter</taxon>
    </lineage>
</organism>
<keyword evidence="2" id="KW-1185">Reference proteome</keyword>
<accession>A0A839GNA9</accession>
<protein>
    <submittedName>
        <fullName evidence="1">Uncharacterized protein</fullName>
    </submittedName>
</protein>
<dbReference type="Proteomes" id="UP000563094">
    <property type="component" value="Unassembled WGS sequence"/>
</dbReference>
<evidence type="ECO:0000313" key="1">
    <source>
        <dbReference type="EMBL" id="MBA9078299.1"/>
    </source>
</evidence>
<gene>
    <name evidence="1" type="ORF">FHS90_003025</name>
</gene>
<dbReference type="AlphaFoldDB" id="A0A839GNA9"/>
<dbReference type="RefSeq" id="WP_182513562.1">
    <property type="nucleotide sequence ID" value="NZ_JACJIQ010000012.1"/>
</dbReference>
<sequence length="64" mass="7591">MQHIRTIASDYSHEMEVKLKQSLPRYSDKELEVLLEYYQNKRPDLAKGLELVQQEINARKSEQA</sequence>
<proteinExistence type="predicted"/>
<evidence type="ECO:0000313" key="2">
    <source>
        <dbReference type="Proteomes" id="UP000563094"/>
    </source>
</evidence>
<comment type="caution">
    <text evidence="1">The sequence shown here is derived from an EMBL/GenBank/DDBJ whole genome shotgun (WGS) entry which is preliminary data.</text>
</comment>
<name>A0A839GNA9_9BACT</name>
<dbReference type="EMBL" id="JACJIQ010000012">
    <property type="protein sequence ID" value="MBA9078299.1"/>
    <property type="molecule type" value="Genomic_DNA"/>
</dbReference>